<sequence length="417" mass="47339">MSQNSMKQLVMLGTGWASYSVFRNVNRNFYKIIVVSPRNHFLFTPLLTSTTVGTLEFRSIIEPIRNTGFRDPHDFHIAESISCDFDKRIVKCQNVLDPSITYEISYDHLVVGVGALPNSFNVPGVHEHAFFLKEIVDAQKIRERLLRNFELGLAPGVPKDEIKRLLHTVIVGGGPTGVEFGAELYDFIRQDVSRLYKVEKEDVKVTLVESQKILGAFDEKLQSYAEKKFRERSNFNLTKGIVNEVLPNGVKLKDGSFLPCGLVVWSTGLAPRKFTKNLDVLKTKQGQILTDNYLRIISDRNLNSYAIGDCSDIQDYPLPCTAQVAERQGRYLAKSLNEIAKNGHASKPFAFKSMGMLAYIGDYKALSDLPDFKLKGITSWLLWRSAYLTRLGSWRLRLQVPLDWLKTLLFGRDTSRF</sequence>
<proteinExistence type="inferred from homology"/>
<dbReference type="PANTHER" id="PTHR43706">
    <property type="entry name" value="NADH DEHYDROGENASE"/>
    <property type="match status" value="1"/>
</dbReference>
<dbReference type="GO" id="GO:0003954">
    <property type="term" value="F:NADH dehydrogenase activity"/>
    <property type="evidence" value="ECO:0007669"/>
    <property type="project" value="InterPro"/>
</dbReference>
<evidence type="ECO:0000256" key="1">
    <source>
        <dbReference type="ARBA" id="ARBA00005272"/>
    </source>
</evidence>
<dbReference type="InterPro" id="IPR023753">
    <property type="entry name" value="FAD/NAD-binding_dom"/>
</dbReference>
<protein>
    <submittedName>
        <fullName evidence="9">FAD/NAD(P)-binding domain-containing protein</fullName>
    </submittedName>
</protein>
<evidence type="ECO:0000313" key="9">
    <source>
        <dbReference type="WBParaSite" id="PDA_v2.g29501.t1"/>
    </source>
</evidence>
<keyword evidence="2" id="KW-0285">Flavoprotein</keyword>
<dbReference type="WBParaSite" id="PDA_v2.g29501.t1">
    <property type="protein sequence ID" value="PDA_v2.g29501.t1"/>
    <property type="gene ID" value="PDA_v2.g29501"/>
</dbReference>
<dbReference type="Proteomes" id="UP000887578">
    <property type="component" value="Unplaced"/>
</dbReference>
<dbReference type="Pfam" id="PF22366">
    <property type="entry name" value="NDH2_C"/>
    <property type="match status" value="1"/>
</dbReference>
<dbReference type="PRINTS" id="PR00368">
    <property type="entry name" value="FADPNR"/>
</dbReference>
<feature type="domain" description="FAD/NAD(P)-binding" evidence="6">
    <location>
        <begin position="8"/>
        <end position="329"/>
    </location>
</feature>
<dbReference type="InterPro" id="IPR045024">
    <property type="entry name" value="NDH-2"/>
</dbReference>
<keyword evidence="5" id="KW-0520">NAD</keyword>
<comment type="similarity">
    <text evidence="1">Belongs to the NADH dehydrogenase family.</text>
</comment>
<name>A0A914QCR6_9BILA</name>
<reference evidence="9" key="1">
    <citation type="submission" date="2022-11" db="UniProtKB">
        <authorList>
            <consortium name="WormBaseParasite"/>
        </authorList>
    </citation>
    <scope>IDENTIFICATION</scope>
</reference>
<evidence type="ECO:0000313" key="8">
    <source>
        <dbReference type="Proteomes" id="UP000887578"/>
    </source>
</evidence>
<evidence type="ECO:0000256" key="4">
    <source>
        <dbReference type="ARBA" id="ARBA00023002"/>
    </source>
</evidence>
<organism evidence="8 9">
    <name type="scientific">Panagrolaimus davidi</name>
    <dbReference type="NCBI Taxonomy" id="227884"/>
    <lineage>
        <taxon>Eukaryota</taxon>
        <taxon>Metazoa</taxon>
        <taxon>Ecdysozoa</taxon>
        <taxon>Nematoda</taxon>
        <taxon>Chromadorea</taxon>
        <taxon>Rhabditida</taxon>
        <taxon>Tylenchina</taxon>
        <taxon>Panagrolaimomorpha</taxon>
        <taxon>Panagrolaimoidea</taxon>
        <taxon>Panagrolaimidae</taxon>
        <taxon>Panagrolaimus</taxon>
    </lineage>
</organism>
<feature type="domain" description="External alternative NADH-ubiquinone oxidoreductase-like C-terminal" evidence="7">
    <location>
        <begin position="355"/>
        <end position="413"/>
    </location>
</feature>
<dbReference type="PANTHER" id="PTHR43706:SF13">
    <property type="entry name" value="NADH DEHYDROGENASE-RELATED"/>
    <property type="match status" value="1"/>
</dbReference>
<evidence type="ECO:0000259" key="6">
    <source>
        <dbReference type="Pfam" id="PF07992"/>
    </source>
</evidence>
<evidence type="ECO:0000256" key="5">
    <source>
        <dbReference type="ARBA" id="ARBA00023027"/>
    </source>
</evidence>
<dbReference type="InterPro" id="IPR054585">
    <property type="entry name" value="NDH2-like_C"/>
</dbReference>
<dbReference type="InterPro" id="IPR036188">
    <property type="entry name" value="FAD/NAD-bd_sf"/>
</dbReference>
<evidence type="ECO:0000259" key="7">
    <source>
        <dbReference type="Pfam" id="PF22366"/>
    </source>
</evidence>
<keyword evidence="3" id="KW-0274">FAD</keyword>
<dbReference type="Gene3D" id="3.50.50.100">
    <property type="match status" value="1"/>
</dbReference>
<dbReference type="AlphaFoldDB" id="A0A914QCR6"/>
<dbReference type="Pfam" id="PF07992">
    <property type="entry name" value="Pyr_redox_2"/>
    <property type="match status" value="1"/>
</dbReference>
<evidence type="ECO:0000256" key="2">
    <source>
        <dbReference type="ARBA" id="ARBA00022630"/>
    </source>
</evidence>
<evidence type="ECO:0000256" key="3">
    <source>
        <dbReference type="ARBA" id="ARBA00022827"/>
    </source>
</evidence>
<accession>A0A914QCR6</accession>
<keyword evidence="4" id="KW-0560">Oxidoreductase</keyword>
<dbReference type="SUPFAM" id="SSF51905">
    <property type="entry name" value="FAD/NAD(P)-binding domain"/>
    <property type="match status" value="2"/>
</dbReference>
<dbReference type="GO" id="GO:0005739">
    <property type="term" value="C:mitochondrion"/>
    <property type="evidence" value="ECO:0007669"/>
    <property type="project" value="UniProtKB-ARBA"/>
</dbReference>
<keyword evidence="8" id="KW-1185">Reference proteome</keyword>